<proteinExistence type="predicted"/>
<reference evidence="1" key="1">
    <citation type="submission" date="2022-11" db="EMBL/GenBank/DDBJ databases">
        <title>Genomic repertoires linked with pathogenic potency of arthritogenic Prevotella copri isolated from the gut of rheumatoid arthritis patients.</title>
        <authorList>
            <person name="Nii T."/>
            <person name="Maeda Y."/>
            <person name="Motooka D."/>
            <person name="Naito M."/>
            <person name="Matsumoto Y."/>
            <person name="Ogawa T."/>
            <person name="Oguro-Igashira E."/>
            <person name="Kishikawa T."/>
            <person name="Yamashita M."/>
            <person name="Koizumi S."/>
            <person name="Kurakawa T."/>
            <person name="Okumura R."/>
            <person name="Kayama H."/>
            <person name="Murakami M."/>
            <person name="Sakaguchi T."/>
            <person name="Das B."/>
            <person name="Nakamura S."/>
            <person name="Okada Y."/>
            <person name="Kumanogoh A."/>
            <person name="Takeda K."/>
        </authorList>
    </citation>
    <scope>NUCLEOTIDE SEQUENCE</scope>
    <source>
        <strain evidence="1">H012_8</strain>
    </source>
</reference>
<comment type="caution">
    <text evidence="1">The sequence shown here is derived from an EMBL/GenBank/DDBJ whole genome shotgun (WGS) entry which is preliminary data.</text>
</comment>
<dbReference type="AlphaFoldDB" id="A0AAW5UQW1"/>
<evidence type="ECO:0000313" key="1">
    <source>
        <dbReference type="EMBL" id="MCW4155753.1"/>
    </source>
</evidence>
<protein>
    <submittedName>
        <fullName evidence="1">Uncharacterized protein</fullName>
    </submittedName>
</protein>
<dbReference type="RefSeq" id="WP_264901151.1">
    <property type="nucleotide sequence ID" value="NZ_JAPDVH010000001.1"/>
</dbReference>
<name>A0AAW5UQW1_9BACT</name>
<evidence type="ECO:0000313" key="2">
    <source>
        <dbReference type="Proteomes" id="UP001209168"/>
    </source>
</evidence>
<organism evidence="1 2">
    <name type="scientific">Segatella copri</name>
    <dbReference type="NCBI Taxonomy" id="165179"/>
    <lineage>
        <taxon>Bacteria</taxon>
        <taxon>Pseudomonadati</taxon>
        <taxon>Bacteroidota</taxon>
        <taxon>Bacteroidia</taxon>
        <taxon>Bacteroidales</taxon>
        <taxon>Prevotellaceae</taxon>
        <taxon>Segatella</taxon>
    </lineage>
</organism>
<sequence length="237" mass="27074">MAKNTNHSKPNLTKGQGQNLNVNLNDKVKKQRLSFSFRYFRQIANFGITGKNDVWMSGLLQQLALLSDKDPESLLSSYTDRKQLRLHTLDLSPGKSALCMADFSFIDKENMPDGKENPFWQIEISTANGRIIGFFSADHTVFYVVFLDPNHNAQLSNYSNYKVRKIEPCSSEIDDLKARIAKHASLDAALEQDAEDFLYGDDMSYFCMESAMIQPLRNMLEDGSFVEKFQEFLLENL</sequence>
<dbReference type="EMBL" id="JAPDVH010000001">
    <property type="protein sequence ID" value="MCW4155753.1"/>
    <property type="molecule type" value="Genomic_DNA"/>
</dbReference>
<accession>A0AAW5UQW1</accession>
<gene>
    <name evidence="1" type="ORF">ONT23_09425</name>
</gene>
<dbReference type="Proteomes" id="UP001209168">
    <property type="component" value="Unassembled WGS sequence"/>
</dbReference>